<evidence type="ECO:0000313" key="1">
    <source>
        <dbReference type="EMBL" id="RNA26543.1"/>
    </source>
</evidence>
<accession>A0A3M7RSJ8</accession>
<name>A0A3M7RSJ8_BRAPC</name>
<protein>
    <submittedName>
        <fullName evidence="1">Uncharacterized protein</fullName>
    </submittedName>
</protein>
<gene>
    <name evidence="1" type="ORF">BpHYR1_025462</name>
</gene>
<organism evidence="1 2">
    <name type="scientific">Brachionus plicatilis</name>
    <name type="common">Marine rotifer</name>
    <name type="synonym">Brachionus muelleri</name>
    <dbReference type="NCBI Taxonomy" id="10195"/>
    <lineage>
        <taxon>Eukaryota</taxon>
        <taxon>Metazoa</taxon>
        <taxon>Spiralia</taxon>
        <taxon>Gnathifera</taxon>
        <taxon>Rotifera</taxon>
        <taxon>Eurotatoria</taxon>
        <taxon>Monogononta</taxon>
        <taxon>Pseudotrocha</taxon>
        <taxon>Ploima</taxon>
        <taxon>Brachionidae</taxon>
        <taxon>Brachionus</taxon>
    </lineage>
</organism>
<proteinExistence type="predicted"/>
<sequence>MFMSEIEATKIKTTKKITLLILTHLSVLRIALGLSSRTRVSAGGRHNAPSLDHGVLVARISLPVLSGLWIAGVGGPGIIGRPILGLRLCGGGRAAVAPRVARAELILQLDAERVSDELFADVVEAATVNRGIGVARSRPHFTVVKFVAVLGLAVGHAARLHLAGRPVGADFARAQPLAVHLGDGRLGVHFVHKRDKAVAFVHQRLRVFHYFDVGYFAEGREGVAQRLLVDFGRQVAHEYVVVF</sequence>
<reference evidence="1 2" key="1">
    <citation type="journal article" date="2018" name="Sci. Rep.">
        <title>Genomic signatures of local adaptation to the degree of environmental predictability in rotifers.</title>
        <authorList>
            <person name="Franch-Gras L."/>
            <person name="Hahn C."/>
            <person name="Garcia-Roger E.M."/>
            <person name="Carmona M.J."/>
            <person name="Serra M."/>
            <person name="Gomez A."/>
        </authorList>
    </citation>
    <scope>NUCLEOTIDE SEQUENCE [LARGE SCALE GENOMIC DNA]</scope>
    <source>
        <strain evidence="1">HYR1</strain>
    </source>
</reference>
<evidence type="ECO:0000313" key="2">
    <source>
        <dbReference type="Proteomes" id="UP000276133"/>
    </source>
</evidence>
<keyword evidence="2" id="KW-1185">Reference proteome</keyword>
<dbReference type="Proteomes" id="UP000276133">
    <property type="component" value="Unassembled WGS sequence"/>
</dbReference>
<dbReference type="EMBL" id="REGN01002717">
    <property type="protein sequence ID" value="RNA26543.1"/>
    <property type="molecule type" value="Genomic_DNA"/>
</dbReference>
<comment type="caution">
    <text evidence="1">The sequence shown here is derived from an EMBL/GenBank/DDBJ whole genome shotgun (WGS) entry which is preliminary data.</text>
</comment>
<dbReference type="AlphaFoldDB" id="A0A3M7RSJ8"/>